<organism evidence="12 13">
    <name type="scientific">Halocaridina rubra</name>
    <name type="common">Hawaiian red shrimp</name>
    <dbReference type="NCBI Taxonomy" id="373956"/>
    <lineage>
        <taxon>Eukaryota</taxon>
        <taxon>Metazoa</taxon>
        <taxon>Ecdysozoa</taxon>
        <taxon>Arthropoda</taxon>
        <taxon>Crustacea</taxon>
        <taxon>Multicrustacea</taxon>
        <taxon>Malacostraca</taxon>
        <taxon>Eumalacostraca</taxon>
        <taxon>Eucarida</taxon>
        <taxon>Decapoda</taxon>
        <taxon>Pleocyemata</taxon>
        <taxon>Caridea</taxon>
        <taxon>Atyoidea</taxon>
        <taxon>Atyidae</taxon>
        <taxon>Halocaridina</taxon>
    </lineage>
</organism>
<evidence type="ECO:0000256" key="6">
    <source>
        <dbReference type="ARBA" id="ARBA00022781"/>
    </source>
</evidence>
<dbReference type="GO" id="GO:0005886">
    <property type="term" value="C:plasma membrane"/>
    <property type="evidence" value="ECO:0007669"/>
    <property type="project" value="UniProtKB-SubCell"/>
</dbReference>
<evidence type="ECO:0000256" key="7">
    <source>
        <dbReference type="ARBA" id="ARBA00022989"/>
    </source>
</evidence>
<keyword evidence="8" id="KW-0406">Ion transport</keyword>
<keyword evidence="10" id="KW-0407">Ion channel</keyword>
<accession>A0AAN8XG10</accession>
<keyword evidence="5 11" id="KW-0812">Transmembrane</keyword>
<evidence type="ECO:0000256" key="2">
    <source>
        <dbReference type="ARBA" id="ARBA00006513"/>
    </source>
</evidence>
<evidence type="ECO:0000256" key="3">
    <source>
        <dbReference type="ARBA" id="ARBA00022448"/>
    </source>
</evidence>
<keyword evidence="13" id="KW-1185">Reference proteome</keyword>
<gene>
    <name evidence="12" type="ORF">SK128_020977</name>
</gene>
<dbReference type="PANTHER" id="PTHR21522:SF62">
    <property type="entry name" value="OTOPETRIN-LIKE A, ISOFORM C"/>
    <property type="match status" value="1"/>
</dbReference>
<reference evidence="12 13" key="1">
    <citation type="submission" date="2023-11" db="EMBL/GenBank/DDBJ databases">
        <title>Halocaridina rubra genome assembly.</title>
        <authorList>
            <person name="Smith C."/>
        </authorList>
    </citation>
    <scope>NUCLEOTIDE SEQUENCE [LARGE SCALE GENOMIC DNA]</scope>
    <source>
        <strain evidence="12">EP-1</strain>
        <tissue evidence="12">Whole</tissue>
    </source>
</reference>
<keyword evidence="7 11" id="KW-1133">Transmembrane helix</keyword>
<evidence type="ECO:0000256" key="11">
    <source>
        <dbReference type="SAM" id="Phobius"/>
    </source>
</evidence>
<dbReference type="AlphaFoldDB" id="A0AAN8XG10"/>
<evidence type="ECO:0000256" key="8">
    <source>
        <dbReference type="ARBA" id="ARBA00023065"/>
    </source>
</evidence>
<feature type="transmembrane region" description="Helical" evidence="11">
    <location>
        <begin position="27"/>
        <end position="47"/>
    </location>
</feature>
<evidence type="ECO:0000313" key="12">
    <source>
        <dbReference type="EMBL" id="KAK7083652.1"/>
    </source>
</evidence>
<evidence type="ECO:0000256" key="1">
    <source>
        <dbReference type="ARBA" id="ARBA00004651"/>
    </source>
</evidence>
<evidence type="ECO:0000256" key="5">
    <source>
        <dbReference type="ARBA" id="ARBA00022692"/>
    </source>
</evidence>
<evidence type="ECO:0000313" key="13">
    <source>
        <dbReference type="Proteomes" id="UP001381693"/>
    </source>
</evidence>
<comment type="subcellular location">
    <subcellularLocation>
        <location evidence="1">Cell membrane</location>
        <topology evidence="1">Multi-pass membrane protein</topology>
    </subcellularLocation>
</comment>
<evidence type="ECO:0000256" key="10">
    <source>
        <dbReference type="ARBA" id="ARBA00023303"/>
    </source>
</evidence>
<evidence type="ECO:0000256" key="4">
    <source>
        <dbReference type="ARBA" id="ARBA00022475"/>
    </source>
</evidence>
<dbReference type="Pfam" id="PF03189">
    <property type="entry name" value="Otopetrin"/>
    <property type="match status" value="1"/>
</dbReference>
<feature type="non-terminal residue" evidence="12">
    <location>
        <position position="54"/>
    </location>
</feature>
<comment type="caution">
    <text evidence="12">The sequence shown here is derived from an EMBL/GenBank/DDBJ whole genome shotgun (WGS) entry which is preliminary data.</text>
</comment>
<keyword evidence="9 11" id="KW-0472">Membrane</keyword>
<dbReference type="PANTHER" id="PTHR21522">
    <property type="entry name" value="PROTON CHANNEL OTOP"/>
    <property type="match status" value="1"/>
</dbReference>
<evidence type="ECO:0000256" key="9">
    <source>
        <dbReference type="ARBA" id="ARBA00023136"/>
    </source>
</evidence>
<protein>
    <submittedName>
        <fullName evidence="12">Uncharacterized protein</fullName>
    </submittedName>
</protein>
<keyword evidence="6" id="KW-0375">Hydrogen ion transport</keyword>
<keyword evidence="4" id="KW-1003">Cell membrane</keyword>
<dbReference type="EMBL" id="JAXCGZ010002704">
    <property type="protein sequence ID" value="KAK7083652.1"/>
    <property type="molecule type" value="Genomic_DNA"/>
</dbReference>
<keyword evidence="3" id="KW-0813">Transport</keyword>
<comment type="similarity">
    <text evidence="2">Belongs to the otopetrin family.</text>
</comment>
<name>A0AAN8XG10_HALRR</name>
<dbReference type="Proteomes" id="UP001381693">
    <property type="component" value="Unassembled WGS sequence"/>
</dbReference>
<dbReference type="InterPro" id="IPR004878">
    <property type="entry name" value="Otopetrin"/>
</dbReference>
<proteinExistence type="inferred from homology"/>
<dbReference type="GO" id="GO:0015252">
    <property type="term" value="F:proton channel activity"/>
    <property type="evidence" value="ECO:0007669"/>
    <property type="project" value="InterPro"/>
</dbReference>
<sequence length="54" mass="6208">MTEEDIVNRTCERVEIMGSIVSDSAPYLYPFIVEYSLIGASVLYIMWKHIGRNP</sequence>